<evidence type="ECO:0000256" key="4">
    <source>
        <dbReference type="RuleBase" id="RU003915"/>
    </source>
</evidence>
<dbReference type="NCBIfam" id="TIGR03516">
    <property type="entry name" value="ppisom_GldI"/>
    <property type="match status" value="1"/>
</dbReference>
<accession>A0A285X917</accession>
<proteinExistence type="inferred from homology"/>
<comment type="similarity">
    <text evidence="4">Belongs to the FKBP-type PPIase family.</text>
</comment>
<evidence type="ECO:0000313" key="6">
    <source>
        <dbReference type="EMBL" id="SOC81284.1"/>
    </source>
</evidence>
<dbReference type="InterPro" id="IPR001179">
    <property type="entry name" value="PPIase_FKBP_dom"/>
</dbReference>
<dbReference type="EMBL" id="OCMF01000004">
    <property type="protein sequence ID" value="SOC81284.1"/>
    <property type="molecule type" value="Genomic_DNA"/>
</dbReference>
<dbReference type="AlphaFoldDB" id="A0A285X917"/>
<dbReference type="Pfam" id="PF00254">
    <property type="entry name" value="FKBP_C"/>
    <property type="match status" value="1"/>
</dbReference>
<protein>
    <recommendedName>
        <fullName evidence="4">Peptidyl-prolyl cis-trans isomerase</fullName>
        <ecNumber evidence="4">5.2.1.8</ecNumber>
    </recommendedName>
</protein>
<gene>
    <name evidence="6" type="ORF">SAMN06296241_2859</name>
</gene>
<evidence type="ECO:0000256" key="2">
    <source>
        <dbReference type="ARBA" id="ARBA00023110"/>
    </source>
</evidence>
<evidence type="ECO:0000256" key="3">
    <source>
        <dbReference type="PROSITE-ProRule" id="PRU00277"/>
    </source>
</evidence>
<evidence type="ECO:0000256" key="1">
    <source>
        <dbReference type="ARBA" id="ARBA00000971"/>
    </source>
</evidence>
<dbReference type="InterPro" id="IPR019869">
    <property type="entry name" value="Motility-assoc_PPIase_GldI"/>
</dbReference>
<keyword evidence="3 4" id="KW-0413">Isomerase</keyword>
<reference evidence="7" key="1">
    <citation type="submission" date="2017-09" db="EMBL/GenBank/DDBJ databases">
        <authorList>
            <person name="Varghese N."/>
            <person name="Submissions S."/>
        </authorList>
    </citation>
    <scope>NUCLEOTIDE SEQUENCE [LARGE SCALE GENOMIC DNA]</scope>
    <source>
        <strain evidence="7">CGMCC 1.12641</strain>
    </source>
</reference>
<sequence>MKVKIVMLLAGLLLFSCKSPEARRPVTQKSGSYINEAVERNRKIVAEEEAQIQRIIKNDSTREYISSPNGFWYFYNVKDTTSTKTPQFGDVVEFDYSLQTLDGQNIYTDEEITPRTYTMDKEQLFSGLRQGLKIMKEGETVTFLFPSHKAFGYYGDKKRIGKDVPVISKVTLMNISEETEENNNQNN</sequence>
<dbReference type="Proteomes" id="UP000219193">
    <property type="component" value="Unassembled WGS sequence"/>
</dbReference>
<feature type="domain" description="PPIase FKBP-type" evidence="5">
    <location>
        <begin position="89"/>
        <end position="176"/>
    </location>
</feature>
<keyword evidence="7" id="KW-1185">Reference proteome</keyword>
<evidence type="ECO:0000313" key="7">
    <source>
        <dbReference type="Proteomes" id="UP000219193"/>
    </source>
</evidence>
<organism evidence="6 7">
    <name type="scientific">Salinimicrobium sediminis</name>
    <dbReference type="NCBI Taxonomy" id="1343891"/>
    <lineage>
        <taxon>Bacteria</taxon>
        <taxon>Pseudomonadati</taxon>
        <taxon>Bacteroidota</taxon>
        <taxon>Flavobacteriia</taxon>
        <taxon>Flavobacteriales</taxon>
        <taxon>Flavobacteriaceae</taxon>
        <taxon>Salinimicrobium</taxon>
    </lineage>
</organism>
<dbReference type="OrthoDB" id="1093155at2"/>
<keyword evidence="2 3" id="KW-0697">Rotamase</keyword>
<dbReference type="RefSeq" id="WP_097057049.1">
    <property type="nucleotide sequence ID" value="NZ_OCMF01000004.1"/>
</dbReference>
<dbReference type="InterPro" id="IPR046357">
    <property type="entry name" value="PPIase_dom_sf"/>
</dbReference>
<dbReference type="SUPFAM" id="SSF54534">
    <property type="entry name" value="FKBP-like"/>
    <property type="match status" value="1"/>
</dbReference>
<name>A0A285X917_9FLAO</name>
<dbReference type="GO" id="GO:0003755">
    <property type="term" value="F:peptidyl-prolyl cis-trans isomerase activity"/>
    <property type="evidence" value="ECO:0007669"/>
    <property type="project" value="UniProtKB-UniRule"/>
</dbReference>
<dbReference type="PROSITE" id="PS51257">
    <property type="entry name" value="PROKAR_LIPOPROTEIN"/>
    <property type="match status" value="1"/>
</dbReference>
<dbReference type="PROSITE" id="PS50059">
    <property type="entry name" value="FKBP_PPIASE"/>
    <property type="match status" value="1"/>
</dbReference>
<dbReference type="Gene3D" id="3.10.50.40">
    <property type="match status" value="1"/>
</dbReference>
<comment type="catalytic activity">
    <reaction evidence="1 3 4">
        <text>[protein]-peptidylproline (omega=180) = [protein]-peptidylproline (omega=0)</text>
        <dbReference type="Rhea" id="RHEA:16237"/>
        <dbReference type="Rhea" id="RHEA-COMP:10747"/>
        <dbReference type="Rhea" id="RHEA-COMP:10748"/>
        <dbReference type="ChEBI" id="CHEBI:83833"/>
        <dbReference type="ChEBI" id="CHEBI:83834"/>
        <dbReference type="EC" id="5.2.1.8"/>
    </reaction>
</comment>
<dbReference type="EC" id="5.2.1.8" evidence="4"/>
<evidence type="ECO:0000259" key="5">
    <source>
        <dbReference type="PROSITE" id="PS50059"/>
    </source>
</evidence>